<evidence type="ECO:0000256" key="1">
    <source>
        <dbReference type="SAM" id="MobiDB-lite"/>
    </source>
</evidence>
<dbReference type="RefSeq" id="WP_157695191.1">
    <property type="nucleotide sequence ID" value="NZ_LT629710.1"/>
</dbReference>
<dbReference type="AlphaFoldDB" id="A0A1H0JPE5"/>
<protein>
    <submittedName>
        <fullName evidence="2">Uncharacterized protein</fullName>
    </submittedName>
</protein>
<accession>A0A1H0JPE5</accession>
<name>A0A1H0JPE5_9ACTN</name>
<sequence>MTADELVQVATASGLDVATAPNAADSSSAALLTTARNGVEPTPPTISASSTQASPTR</sequence>
<gene>
    <name evidence="2" type="ORF">SAMN04515671_0985</name>
</gene>
<reference evidence="2 3" key="1">
    <citation type="submission" date="2016-10" db="EMBL/GenBank/DDBJ databases">
        <authorList>
            <person name="de Groot N.N."/>
        </authorList>
    </citation>
    <scope>NUCLEOTIDE SEQUENCE [LARGE SCALE GENOMIC DNA]</scope>
    <source>
        <strain evidence="3">P4-7,KCTC 19426,CECT 7604</strain>
    </source>
</reference>
<feature type="compositionally biased region" description="Polar residues" evidence="1">
    <location>
        <begin position="45"/>
        <end position="57"/>
    </location>
</feature>
<dbReference type="EMBL" id="LT629710">
    <property type="protein sequence ID" value="SDO45433.1"/>
    <property type="molecule type" value="Genomic_DNA"/>
</dbReference>
<evidence type="ECO:0000313" key="3">
    <source>
        <dbReference type="Proteomes" id="UP000198741"/>
    </source>
</evidence>
<dbReference type="Proteomes" id="UP000198741">
    <property type="component" value="Chromosome I"/>
</dbReference>
<feature type="region of interest" description="Disordered" evidence="1">
    <location>
        <begin position="34"/>
        <end position="57"/>
    </location>
</feature>
<organism evidence="2 3">
    <name type="scientific">Nakamurella panacisegetis</name>
    <dbReference type="NCBI Taxonomy" id="1090615"/>
    <lineage>
        <taxon>Bacteria</taxon>
        <taxon>Bacillati</taxon>
        <taxon>Actinomycetota</taxon>
        <taxon>Actinomycetes</taxon>
        <taxon>Nakamurellales</taxon>
        <taxon>Nakamurellaceae</taxon>
        <taxon>Nakamurella</taxon>
    </lineage>
</organism>
<evidence type="ECO:0000313" key="2">
    <source>
        <dbReference type="EMBL" id="SDO45433.1"/>
    </source>
</evidence>
<proteinExistence type="predicted"/>
<keyword evidence="3" id="KW-1185">Reference proteome</keyword>